<keyword evidence="1" id="KW-0378">Hydrolase</keyword>
<dbReference type="RefSeq" id="WP_068302287.1">
    <property type="nucleotide sequence ID" value="NZ_FNAK01000003.1"/>
</dbReference>
<dbReference type="AlphaFoldDB" id="A0A1G6YAL3"/>
<protein>
    <submittedName>
        <fullName evidence="1">N-formylglutamate amidohydrolase</fullName>
    </submittedName>
</protein>
<accession>A0A1G6YAL3</accession>
<name>A0A1G6YAL3_9PROT</name>
<dbReference type="GO" id="GO:0016787">
    <property type="term" value="F:hydrolase activity"/>
    <property type="evidence" value="ECO:0007669"/>
    <property type="project" value="UniProtKB-KW"/>
</dbReference>
<dbReference type="Proteomes" id="UP000183685">
    <property type="component" value="Unassembled WGS sequence"/>
</dbReference>
<evidence type="ECO:0000313" key="1">
    <source>
        <dbReference type="EMBL" id="SDD86615.1"/>
    </source>
</evidence>
<organism evidence="1 2">
    <name type="scientific">Kordiimonas lacus</name>
    <dbReference type="NCBI Taxonomy" id="637679"/>
    <lineage>
        <taxon>Bacteria</taxon>
        <taxon>Pseudomonadati</taxon>
        <taxon>Pseudomonadota</taxon>
        <taxon>Alphaproteobacteria</taxon>
        <taxon>Kordiimonadales</taxon>
        <taxon>Kordiimonadaceae</taxon>
        <taxon>Kordiimonas</taxon>
    </lineage>
</organism>
<dbReference type="Gene3D" id="3.40.630.40">
    <property type="entry name" value="Zn-dependent exopeptidases"/>
    <property type="match status" value="1"/>
</dbReference>
<evidence type="ECO:0000313" key="2">
    <source>
        <dbReference type="Proteomes" id="UP000183685"/>
    </source>
</evidence>
<dbReference type="OrthoDB" id="9802050at2"/>
<dbReference type="InterPro" id="IPR007709">
    <property type="entry name" value="N-FG_amidohydro"/>
</dbReference>
<dbReference type="STRING" id="637679.GCA_001550055_01205"/>
<dbReference type="SUPFAM" id="SSF53187">
    <property type="entry name" value="Zn-dependent exopeptidases"/>
    <property type="match status" value="1"/>
</dbReference>
<keyword evidence="2" id="KW-1185">Reference proteome</keyword>
<sequence>MTEHSCDETSRKKVERPAPFLCRSAPTPGPFIFALPHSGRFYPQAMRSATHLSDHTLRLSEDAFVDKLFDHAPQNGATLLVATHARAYLDLNRDEMELDPSMFSPTLDEGLVHETHRVKAGLGIIPKLVAENVPIYTEKLPAREAFYRIGAVYKPYHDKLAALISARKKQFGYAALIDCHSMPSEQKTGRHQGPDIVLGDNWGSACSRDLTSIAEELLIRTGFRVRRNVPYSGGFTTQHYGNPNQGRHALQIEINRAIYMNENKIEPLPEFEEIREKLQWFSQNLISRFIDMQKGHVKAALPRAAE</sequence>
<proteinExistence type="predicted"/>
<gene>
    <name evidence="1" type="ORF">SAMN04488071_1525</name>
</gene>
<reference evidence="1 2" key="1">
    <citation type="submission" date="2016-10" db="EMBL/GenBank/DDBJ databases">
        <authorList>
            <person name="de Groot N.N."/>
        </authorList>
    </citation>
    <scope>NUCLEOTIDE SEQUENCE [LARGE SCALE GENOMIC DNA]</scope>
    <source>
        <strain evidence="1 2">CGMCC 1.9109</strain>
    </source>
</reference>
<dbReference type="Pfam" id="PF05013">
    <property type="entry name" value="FGase"/>
    <property type="match status" value="1"/>
</dbReference>
<dbReference type="EMBL" id="FNAK01000003">
    <property type="protein sequence ID" value="SDD86615.1"/>
    <property type="molecule type" value="Genomic_DNA"/>
</dbReference>